<keyword evidence="3" id="KW-1185">Reference proteome</keyword>
<evidence type="ECO:0000256" key="1">
    <source>
        <dbReference type="SAM" id="MobiDB-lite"/>
    </source>
</evidence>
<dbReference type="EMBL" id="JAFEKC020000005">
    <property type="protein sequence ID" value="KAK0514308.1"/>
    <property type="molecule type" value="Genomic_DNA"/>
</dbReference>
<sequence>MSTSSTSTTSPSPIPLTRLHTLTHEILATVFPPTTTSYNHALTSSQNTEIINSLLGKILSEFSPSSGKGTGTGEGTGEGEGKGEGGYKWLVQSTIIQQTEEEGEGSVKRGMHSASGAYWNNERDGMWSCKWEGAEGRGFDVVVSVVWISVV</sequence>
<proteinExistence type="predicted"/>
<dbReference type="PANTHER" id="PTHR21255">
    <property type="entry name" value="T-COMPLEX-ASSOCIATED-TESTIS-EXPRESSED 1/ DYNEIN LIGHT CHAIN"/>
    <property type="match status" value="1"/>
</dbReference>
<organism evidence="2 3">
    <name type="scientific">Cladonia borealis</name>
    <dbReference type="NCBI Taxonomy" id="184061"/>
    <lineage>
        <taxon>Eukaryota</taxon>
        <taxon>Fungi</taxon>
        <taxon>Dikarya</taxon>
        <taxon>Ascomycota</taxon>
        <taxon>Pezizomycotina</taxon>
        <taxon>Lecanoromycetes</taxon>
        <taxon>OSLEUM clade</taxon>
        <taxon>Lecanoromycetidae</taxon>
        <taxon>Lecanorales</taxon>
        <taxon>Lecanorineae</taxon>
        <taxon>Cladoniaceae</taxon>
        <taxon>Cladonia</taxon>
    </lineage>
</organism>
<accession>A0AA39R3P9</accession>
<feature type="compositionally biased region" description="Gly residues" evidence="1">
    <location>
        <begin position="68"/>
        <end position="78"/>
    </location>
</feature>
<evidence type="ECO:0008006" key="4">
    <source>
        <dbReference type="Google" id="ProtNLM"/>
    </source>
</evidence>
<protein>
    <recommendedName>
        <fullName evidence="4">Dynein light chain</fullName>
    </recommendedName>
</protein>
<dbReference type="Proteomes" id="UP001166286">
    <property type="component" value="Unassembled WGS sequence"/>
</dbReference>
<dbReference type="GO" id="GO:0045505">
    <property type="term" value="F:dynein intermediate chain binding"/>
    <property type="evidence" value="ECO:0007669"/>
    <property type="project" value="TreeGrafter"/>
</dbReference>
<comment type="caution">
    <text evidence="2">The sequence shown here is derived from an EMBL/GenBank/DDBJ whole genome shotgun (WGS) entry which is preliminary data.</text>
</comment>
<evidence type="ECO:0000313" key="3">
    <source>
        <dbReference type="Proteomes" id="UP001166286"/>
    </source>
</evidence>
<name>A0AA39R3P9_9LECA</name>
<evidence type="ECO:0000313" key="2">
    <source>
        <dbReference type="EMBL" id="KAK0514308.1"/>
    </source>
</evidence>
<dbReference type="GO" id="GO:0005868">
    <property type="term" value="C:cytoplasmic dynein complex"/>
    <property type="evidence" value="ECO:0007669"/>
    <property type="project" value="TreeGrafter"/>
</dbReference>
<reference evidence="2" key="1">
    <citation type="submission" date="2023-03" db="EMBL/GenBank/DDBJ databases">
        <title>Complete genome of Cladonia borealis.</title>
        <authorList>
            <person name="Park H."/>
        </authorList>
    </citation>
    <scope>NUCLEOTIDE SEQUENCE</scope>
    <source>
        <strain evidence="2">ANT050790</strain>
    </source>
</reference>
<dbReference type="AlphaFoldDB" id="A0AA39R3P9"/>
<dbReference type="PANTHER" id="PTHR21255:SF4">
    <property type="entry name" value="DYNEIN LIGHT CHAIN TCTEX-TYPE"/>
    <property type="match status" value="1"/>
</dbReference>
<dbReference type="Gene3D" id="3.30.1140.40">
    <property type="entry name" value="Tctex-1"/>
    <property type="match status" value="1"/>
</dbReference>
<dbReference type="GO" id="GO:0005737">
    <property type="term" value="C:cytoplasm"/>
    <property type="evidence" value="ECO:0007669"/>
    <property type="project" value="TreeGrafter"/>
</dbReference>
<dbReference type="GO" id="GO:0007018">
    <property type="term" value="P:microtubule-based movement"/>
    <property type="evidence" value="ECO:0007669"/>
    <property type="project" value="TreeGrafter"/>
</dbReference>
<dbReference type="InterPro" id="IPR038586">
    <property type="entry name" value="Tctex-1-like_sf"/>
</dbReference>
<feature type="region of interest" description="Disordered" evidence="1">
    <location>
        <begin position="62"/>
        <end position="85"/>
    </location>
</feature>
<dbReference type="InterPro" id="IPR005334">
    <property type="entry name" value="Tctex-1-like"/>
</dbReference>
<dbReference type="Pfam" id="PF03645">
    <property type="entry name" value="Tctex-1"/>
    <property type="match status" value="1"/>
</dbReference>
<gene>
    <name evidence="2" type="ORF">JMJ35_002925</name>
</gene>